<keyword evidence="8" id="KW-1133">Transmembrane helix</keyword>
<dbReference type="GO" id="GO:0004673">
    <property type="term" value="F:protein histidine kinase activity"/>
    <property type="evidence" value="ECO:0007669"/>
    <property type="project" value="UniProtKB-EC"/>
</dbReference>
<dbReference type="EC" id="2.7.13.3" evidence="2"/>
<dbReference type="PANTHER" id="PTHR41523">
    <property type="entry name" value="TWO-COMPONENT SYSTEM SENSOR PROTEIN"/>
    <property type="match status" value="1"/>
</dbReference>
<evidence type="ECO:0000256" key="5">
    <source>
        <dbReference type="ARBA" id="ARBA00022741"/>
    </source>
</evidence>
<accession>A0A4R5QLH1</accession>
<evidence type="ECO:0000256" key="1">
    <source>
        <dbReference type="ARBA" id="ARBA00000085"/>
    </source>
</evidence>
<protein>
    <recommendedName>
        <fullName evidence="2">histidine kinase</fullName>
        <ecNumber evidence="2">2.7.13.3</ecNumber>
    </recommendedName>
</protein>
<name>A0A4R5QLH1_9PROT</name>
<dbReference type="Gene3D" id="3.30.450.20">
    <property type="entry name" value="PAS domain"/>
    <property type="match status" value="1"/>
</dbReference>
<feature type="domain" description="Signal transduction histidine kinase HWE region" evidence="9">
    <location>
        <begin position="363"/>
        <end position="439"/>
    </location>
</feature>
<keyword evidence="11" id="KW-1185">Reference proteome</keyword>
<dbReference type="InterPro" id="IPR011102">
    <property type="entry name" value="Sig_transdc_His_kinase_HWE"/>
</dbReference>
<keyword evidence="8" id="KW-0812">Transmembrane</keyword>
<sequence length="562" mass="59591">MAFALLPTLTVSAVAVGLALSAYHQAFEDRLTSAARAAASAVDRVLEGHLNSLETLATNPLLDLNEDGEFAGLAGFYQRMIRASAILGTPVTLIGRNGHYILHTDRPFAGPLPAAHMRDAIDRVIQTGQPVVGHLSQEPLGQALVVPVLVPVQRSGQVIAILGTPVSPGRLSRVLADQSLQAARFAAVSDPSGTIVADFPPQHHGSAAHASDWLLRAAERETSGFVQGPSSITRGQVAIAFKRSSVGDRWLTVVGEPAFGSSVAVQLPVLVIALGGGIVIVVAFVCAGRIGRRLLVDVDMLTQQASALASDKTKASLEASPDPSSAIRAGATVAEFADLSKAMTRADEALRDREHRQMLLVREVDHRAKNALAVVQSLVRLTPGDNARTFKHAVQGRVDALARAHSVLAKHGWRATELKELLEAEFAPYKHAASLIGPAVAVTATAAQPIAMVMHELATNAAKYGAFSVMGGAVAVTWRIAGDHLHLRWREHGGPPVTEKPVQRGFGSRMIGASIERQLGGTVLMSWDQFFECEISLPLERVIGKDPHASPETKILFGSSVC</sequence>
<keyword evidence="4" id="KW-0808">Transferase</keyword>
<dbReference type="GO" id="GO:0005524">
    <property type="term" value="F:ATP binding"/>
    <property type="evidence" value="ECO:0007669"/>
    <property type="project" value="UniProtKB-KW"/>
</dbReference>
<dbReference type="Proteomes" id="UP000295096">
    <property type="component" value="Unassembled WGS sequence"/>
</dbReference>
<evidence type="ECO:0000256" key="4">
    <source>
        <dbReference type="ARBA" id="ARBA00022679"/>
    </source>
</evidence>
<keyword evidence="5" id="KW-0547">Nucleotide-binding</keyword>
<keyword evidence="3" id="KW-0597">Phosphoprotein</keyword>
<dbReference type="PANTHER" id="PTHR41523:SF8">
    <property type="entry name" value="ETHYLENE RESPONSE SENSOR PROTEIN"/>
    <property type="match status" value="1"/>
</dbReference>
<organism evidence="10 11">
    <name type="scientific">Dankookia rubra</name>
    <dbReference type="NCBI Taxonomy" id="1442381"/>
    <lineage>
        <taxon>Bacteria</taxon>
        <taxon>Pseudomonadati</taxon>
        <taxon>Pseudomonadota</taxon>
        <taxon>Alphaproteobacteria</taxon>
        <taxon>Acetobacterales</taxon>
        <taxon>Roseomonadaceae</taxon>
        <taxon>Dankookia</taxon>
    </lineage>
</organism>
<feature type="transmembrane region" description="Helical" evidence="8">
    <location>
        <begin position="267"/>
        <end position="287"/>
    </location>
</feature>
<keyword evidence="7" id="KW-0067">ATP-binding</keyword>
<comment type="caution">
    <text evidence="10">The sequence shown here is derived from an EMBL/GenBank/DDBJ whole genome shotgun (WGS) entry which is preliminary data.</text>
</comment>
<dbReference type="RefSeq" id="WP_133287253.1">
    <property type="nucleotide sequence ID" value="NZ_SMSJ01000003.1"/>
</dbReference>
<dbReference type="EMBL" id="SMSJ01000003">
    <property type="protein sequence ID" value="TDH63973.1"/>
    <property type="molecule type" value="Genomic_DNA"/>
</dbReference>
<evidence type="ECO:0000259" key="9">
    <source>
        <dbReference type="SMART" id="SM00911"/>
    </source>
</evidence>
<evidence type="ECO:0000313" key="11">
    <source>
        <dbReference type="Proteomes" id="UP000295096"/>
    </source>
</evidence>
<comment type="catalytic activity">
    <reaction evidence="1">
        <text>ATP + protein L-histidine = ADP + protein N-phospho-L-histidine.</text>
        <dbReference type="EC" id="2.7.13.3"/>
    </reaction>
</comment>
<evidence type="ECO:0000256" key="3">
    <source>
        <dbReference type="ARBA" id="ARBA00022553"/>
    </source>
</evidence>
<dbReference type="Gene3D" id="3.30.565.10">
    <property type="entry name" value="Histidine kinase-like ATPase, C-terminal domain"/>
    <property type="match status" value="1"/>
</dbReference>
<dbReference type="InterPro" id="IPR036890">
    <property type="entry name" value="HATPase_C_sf"/>
</dbReference>
<gene>
    <name evidence="10" type="ORF">E2C06_03875</name>
</gene>
<keyword evidence="6" id="KW-0418">Kinase</keyword>
<evidence type="ECO:0000256" key="6">
    <source>
        <dbReference type="ARBA" id="ARBA00022777"/>
    </source>
</evidence>
<evidence type="ECO:0000256" key="8">
    <source>
        <dbReference type="SAM" id="Phobius"/>
    </source>
</evidence>
<dbReference type="OrthoDB" id="5287260at2"/>
<dbReference type="AlphaFoldDB" id="A0A4R5QLH1"/>
<keyword evidence="8" id="KW-0472">Membrane</keyword>
<evidence type="ECO:0000256" key="2">
    <source>
        <dbReference type="ARBA" id="ARBA00012438"/>
    </source>
</evidence>
<reference evidence="10 11" key="1">
    <citation type="journal article" date="2016" name="J. Microbiol.">
        <title>Dankookia rubra gen. nov., sp. nov., an alphaproteobacterium isolated from sediment of a shallow stream.</title>
        <authorList>
            <person name="Kim W.H."/>
            <person name="Kim D.H."/>
            <person name="Kang K."/>
            <person name="Ahn T.Y."/>
        </authorList>
    </citation>
    <scope>NUCLEOTIDE SEQUENCE [LARGE SCALE GENOMIC DNA]</scope>
    <source>
        <strain evidence="10 11">JCM30602</strain>
    </source>
</reference>
<evidence type="ECO:0000256" key="7">
    <source>
        <dbReference type="ARBA" id="ARBA00022840"/>
    </source>
</evidence>
<dbReference type="SMART" id="SM00911">
    <property type="entry name" value="HWE_HK"/>
    <property type="match status" value="1"/>
</dbReference>
<evidence type="ECO:0000313" key="10">
    <source>
        <dbReference type="EMBL" id="TDH63973.1"/>
    </source>
</evidence>
<proteinExistence type="predicted"/>
<dbReference type="Pfam" id="PF07536">
    <property type="entry name" value="HWE_HK"/>
    <property type="match status" value="1"/>
</dbReference>